<dbReference type="Pfam" id="PF00432">
    <property type="entry name" value="Prenyltrans"/>
    <property type="match status" value="1"/>
</dbReference>
<dbReference type="InterPro" id="IPR008930">
    <property type="entry name" value="Terpenoid_cyclase/PrenylTrfase"/>
</dbReference>
<evidence type="ECO:0000256" key="8">
    <source>
        <dbReference type="ARBA" id="ARBA00022833"/>
    </source>
</evidence>
<dbReference type="STRING" id="286115.A0A507D7J8"/>
<evidence type="ECO:0000256" key="1">
    <source>
        <dbReference type="ARBA" id="ARBA00010497"/>
    </source>
</evidence>
<keyword evidence="8 9" id="KW-0862">Zinc</keyword>
<gene>
    <name evidence="11" type="ORF">SeMB42_g03396</name>
</gene>
<dbReference type="GO" id="GO:0004660">
    <property type="term" value="F:protein farnesyltransferase activity"/>
    <property type="evidence" value="ECO:0007669"/>
    <property type="project" value="UniProtKB-UniRule"/>
</dbReference>
<comment type="subunit">
    <text evidence="9">Heterodimer of an alpha and a beta subunit.</text>
</comment>
<dbReference type="GO" id="GO:0008270">
    <property type="term" value="F:zinc ion binding"/>
    <property type="evidence" value="ECO:0007669"/>
    <property type="project" value="UniProtKB-UniRule"/>
</dbReference>
<keyword evidence="5 9" id="KW-0808">Transferase</keyword>
<evidence type="ECO:0000256" key="2">
    <source>
        <dbReference type="ARBA" id="ARBA00012702"/>
    </source>
</evidence>
<evidence type="ECO:0000313" key="12">
    <source>
        <dbReference type="Proteomes" id="UP000317494"/>
    </source>
</evidence>
<keyword evidence="6 9" id="KW-0479">Metal-binding</keyword>
<proteinExistence type="inferred from homology"/>
<dbReference type="AlphaFoldDB" id="A0A507D7J8"/>
<comment type="function">
    <text evidence="9">Catalyzes the transfer of a farnesyl moiety from farnesyl diphosphate to a cysteine at the fourth position from the C-terminus of several proteins. The beta subunit is responsible for peptide-binding.</text>
</comment>
<dbReference type="EMBL" id="QEAN01000120">
    <property type="protein sequence ID" value="TPX47248.1"/>
    <property type="molecule type" value="Genomic_DNA"/>
</dbReference>
<evidence type="ECO:0000313" key="11">
    <source>
        <dbReference type="EMBL" id="TPX47248.1"/>
    </source>
</evidence>
<comment type="similarity">
    <text evidence="1 9">Belongs to the protein prenyltransferase subunit beta family.</text>
</comment>
<dbReference type="PANTHER" id="PTHR11774">
    <property type="entry name" value="GERANYLGERANYL TRANSFERASE TYPE BETA SUBUNIT"/>
    <property type="match status" value="1"/>
</dbReference>
<evidence type="ECO:0000256" key="6">
    <source>
        <dbReference type="ARBA" id="ARBA00022723"/>
    </source>
</evidence>
<comment type="catalytic activity">
    <reaction evidence="9">
        <text>L-cysteinyl-[protein] + (2E,6E)-farnesyl diphosphate = S-(2E,6E)-farnesyl-L-cysteinyl-[protein] + diphosphate</text>
        <dbReference type="Rhea" id="RHEA:13345"/>
        <dbReference type="Rhea" id="RHEA-COMP:10131"/>
        <dbReference type="Rhea" id="RHEA-COMP:11535"/>
        <dbReference type="ChEBI" id="CHEBI:29950"/>
        <dbReference type="ChEBI" id="CHEBI:33019"/>
        <dbReference type="ChEBI" id="CHEBI:86019"/>
        <dbReference type="ChEBI" id="CHEBI:175763"/>
    </reaction>
</comment>
<dbReference type="VEuPathDB" id="FungiDB:SeMB42_g03396"/>
<dbReference type="Gene3D" id="1.50.10.20">
    <property type="match status" value="1"/>
</dbReference>
<dbReference type="GO" id="GO:0097354">
    <property type="term" value="P:prenylation"/>
    <property type="evidence" value="ECO:0007669"/>
    <property type="project" value="UniProtKB-UniRule"/>
</dbReference>
<evidence type="ECO:0000256" key="5">
    <source>
        <dbReference type="ARBA" id="ARBA00022679"/>
    </source>
</evidence>
<name>A0A507D7J8_9FUNG</name>
<dbReference type="Proteomes" id="UP000317494">
    <property type="component" value="Unassembled WGS sequence"/>
</dbReference>
<sequence>MAATATIPATLPVLPENEAEFNLWNSRKFNNDAWQTPSSQTQEETEANLLKTLEEYTRHTSLDKATLNRADHIKYLVAGLGSLPHHFTSLDASKPWFMYWILHALSLMNMKIQTCDADRVLQTLSKYQHPEGGFGGGHLQLPHLAPTYAAINTIAILGTEQAYKMVDRAKLYQFLMKMKQPDGSFVMHEGGEVDVRGSYCALSAAKMLNILTPELAFGCGEFIARCQTYEGGIGGYPGVEAHGGYSFCALAAAALINRMEALDLKNLTKWVVFRQMHMEGGFQGRTNKLVDSCYAFWQSGSLPILEAYWARQNDNCKVAPLFDRGALQKWIVLFGQEPKGGLRDKPGKKADFYHSCYALSGLSLAQHMYKFNPETPGGFEICISPEYEPLPVFGAPTNKLAPTHPIHNNLRCHNRDIEREINILLLGRDCCVYAMQSEACSDYDKKV</sequence>
<dbReference type="PANTHER" id="PTHR11774:SF6">
    <property type="entry name" value="PROTEIN FARNESYLTRANSFERASE SUBUNIT BETA"/>
    <property type="match status" value="1"/>
</dbReference>
<evidence type="ECO:0000256" key="4">
    <source>
        <dbReference type="ARBA" id="ARBA00022602"/>
    </source>
</evidence>
<organism evidence="11 12">
    <name type="scientific">Synchytrium endobioticum</name>
    <dbReference type="NCBI Taxonomy" id="286115"/>
    <lineage>
        <taxon>Eukaryota</taxon>
        <taxon>Fungi</taxon>
        <taxon>Fungi incertae sedis</taxon>
        <taxon>Chytridiomycota</taxon>
        <taxon>Chytridiomycota incertae sedis</taxon>
        <taxon>Chytridiomycetes</taxon>
        <taxon>Synchytriales</taxon>
        <taxon>Synchytriaceae</taxon>
        <taxon>Synchytrium</taxon>
    </lineage>
</organism>
<comment type="caution">
    <text evidence="11">The sequence shown here is derived from an EMBL/GenBank/DDBJ whole genome shotgun (WGS) entry which is preliminary data.</text>
</comment>
<evidence type="ECO:0000256" key="9">
    <source>
        <dbReference type="RuleBase" id="RU365056"/>
    </source>
</evidence>
<dbReference type="CDD" id="cd02893">
    <property type="entry name" value="FTase"/>
    <property type="match status" value="1"/>
</dbReference>
<reference evidence="11 12" key="1">
    <citation type="journal article" date="2019" name="Sci. Rep.">
        <title>Comparative genomics of chytrid fungi reveal insights into the obligate biotrophic and pathogenic lifestyle of Synchytrium endobioticum.</title>
        <authorList>
            <person name="van de Vossenberg B.T.L.H."/>
            <person name="Warris S."/>
            <person name="Nguyen H.D.T."/>
            <person name="van Gent-Pelzer M.P.E."/>
            <person name="Joly D.L."/>
            <person name="van de Geest H.C."/>
            <person name="Bonants P.J.M."/>
            <person name="Smith D.S."/>
            <person name="Levesque C.A."/>
            <person name="van der Lee T.A.J."/>
        </authorList>
    </citation>
    <scope>NUCLEOTIDE SEQUENCE [LARGE SCALE GENOMIC DNA]</scope>
    <source>
        <strain evidence="11 12">MB42</strain>
    </source>
</reference>
<dbReference type="GO" id="GO:0005965">
    <property type="term" value="C:protein farnesyltransferase complex"/>
    <property type="evidence" value="ECO:0007669"/>
    <property type="project" value="UniProtKB-UniRule"/>
</dbReference>
<comment type="cofactor">
    <cofactor evidence="9">
        <name>Zn(2+)</name>
        <dbReference type="ChEBI" id="CHEBI:29105"/>
    </cofactor>
    <text evidence="9">Binds 1 zinc ion per subunit.</text>
</comment>
<dbReference type="InterPro" id="IPR026872">
    <property type="entry name" value="FTB"/>
</dbReference>
<keyword evidence="7" id="KW-0677">Repeat</keyword>
<feature type="domain" description="Prenyltransferase alpha-alpha toroid" evidence="10">
    <location>
        <begin position="67"/>
        <end position="408"/>
    </location>
</feature>
<dbReference type="EC" id="2.5.1.58" evidence="2 9"/>
<accession>A0A507D7J8</accession>
<keyword evidence="12" id="KW-1185">Reference proteome</keyword>
<keyword evidence="4 9" id="KW-0637">Prenyltransferase</keyword>
<dbReference type="InterPro" id="IPR045089">
    <property type="entry name" value="PGGT1B-like"/>
</dbReference>
<dbReference type="InterPro" id="IPR001330">
    <property type="entry name" value="Prenyltrans"/>
</dbReference>
<protein>
    <recommendedName>
        <fullName evidence="3 9">Protein farnesyltransferase subunit beta</fullName>
        <shortName evidence="9">FTase-beta</shortName>
        <ecNumber evidence="2 9">2.5.1.58</ecNumber>
    </recommendedName>
</protein>
<evidence type="ECO:0000259" key="10">
    <source>
        <dbReference type="Pfam" id="PF00432"/>
    </source>
</evidence>
<evidence type="ECO:0000256" key="7">
    <source>
        <dbReference type="ARBA" id="ARBA00022737"/>
    </source>
</evidence>
<dbReference type="SUPFAM" id="SSF48239">
    <property type="entry name" value="Terpenoid cyclases/Protein prenyltransferases"/>
    <property type="match status" value="1"/>
</dbReference>
<evidence type="ECO:0000256" key="3">
    <source>
        <dbReference type="ARBA" id="ARBA00015798"/>
    </source>
</evidence>